<dbReference type="Proteomes" id="UP000293433">
    <property type="component" value="Unassembled WGS sequence"/>
</dbReference>
<gene>
    <name evidence="1" type="ORF">EV685_1094</name>
</gene>
<organism evidence="1 2">
    <name type="scientific">Sphaerotilus mobilis</name>
    <dbReference type="NCBI Taxonomy" id="47994"/>
    <lineage>
        <taxon>Bacteria</taxon>
        <taxon>Pseudomonadati</taxon>
        <taxon>Pseudomonadota</taxon>
        <taxon>Betaproteobacteria</taxon>
        <taxon>Burkholderiales</taxon>
        <taxon>Sphaerotilaceae</taxon>
        <taxon>Sphaerotilus</taxon>
    </lineage>
</organism>
<comment type="caution">
    <text evidence="1">The sequence shown here is derived from an EMBL/GenBank/DDBJ whole genome shotgun (WGS) entry which is preliminary data.</text>
</comment>
<keyword evidence="2" id="KW-1185">Reference proteome</keyword>
<sequence length="36" mass="4074">MKTEPLTLFTDAAQLHTLARPASVSCRRVSLWPFQT</sequence>
<protein>
    <submittedName>
        <fullName evidence="1">Uncharacterized protein</fullName>
    </submittedName>
</protein>
<dbReference type="AlphaFoldDB" id="A0A4Q7LPD6"/>
<dbReference type="EMBL" id="SGWV01000008">
    <property type="protein sequence ID" value="RZS56546.1"/>
    <property type="molecule type" value="Genomic_DNA"/>
</dbReference>
<feature type="non-terminal residue" evidence="1">
    <location>
        <position position="36"/>
    </location>
</feature>
<evidence type="ECO:0000313" key="2">
    <source>
        <dbReference type="Proteomes" id="UP000293433"/>
    </source>
</evidence>
<evidence type="ECO:0000313" key="1">
    <source>
        <dbReference type="EMBL" id="RZS56546.1"/>
    </source>
</evidence>
<name>A0A4Q7LPD6_9BURK</name>
<proteinExistence type="predicted"/>
<accession>A0A4Q7LPD6</accession>
<reference evidence="1 2" key="1">
    <citation type="submission" date="2019-02" db="EMBL/GenBank/DDBJ databases">
        <title>Genomic Encyclopedia of Type Strains, Phase IV (KMG-IV): sequencing the most valuable type-strain genomes for metagenomic binning, comparative biology and taxonomic classification.</title>
        <authorList>
            <person name="Goeker M."/>
        </authorList>
    </citation>
    <scope>NUCLEOTIDE SEQUENCE [LARGE SCALE GENOMIC DNA]</scope>
    <source>
        <strain evidence="1 2">DSM 10617</strain>
    </source>
</reference>